<organism evidence="6">
    <name type="scientific">Aerophobetes bacterium</name>
    <dbReference type="NCBI Taxonomy" id="2030807"/>
    <lineage>
        <taxon>Bacteria</taxon>
        <taxon>Candidatus Aerophobota</taxon>
    </lineage>
</organism>
<evidence type="ECO:0000256" key="4">
    <source>
        <dbReference type="HAMAP-Rule" id="MF_00270"/>
    </source>
</evidence>
<reference evidence="6" key="1">
    <citation type="journal article" date="2020" name="mSystems">
        <title>Genome- and Community-Level Interaction Insights into Carbon Utilization and Element Cycling Functions of Hydrothermarchaeota in Hydrothermal Sediment.</title>
        <authorList>
            <person name="Zhou Z."/>
            <person name="Liu Y."/>
            <person name="Xu W."/>
            <person name="Pan J."/>
            <person name="Luo Z.H."/>
            <person name="Li M."/>
        </authorList>
    </citation>
    <scope>NUCLEOTIDE SEQUENCE [LARGE SCALE GENOMIC DNA]</scope>
    <source>
        <strain evidence="6">HyVt-92</strain>
    </source>
</reference>
<dbReference type="Pfam" id="PF01084">
    <property type="entry name" value="Ribosomal_S18"/>
    <property type="match status" value="1"/>
</dbReference>
<comment type="subunit">
    <text evidence="4">Part of the 30S ribosomal subunit. Forms a tight heterodimer with protein bS6.</text>
</comment>
<dbReference type="EMBL" id="DRTT01000059">
    <property type="protein sequence ID" value="HHF98228.1"/>
    <property type="molecule type" value="Genomic_DNA"/>
</dbReference>
<sequence length="72" mass="8715">MTTRFFKKRKVCEFCRKGIEVIDYTDIDRLKEYIDSRARIKNRRRTGVCAKHQRQLTRAIKIARQLALLPYK</sequence>
<dbReference type="PANTHER" id="PTHR13479">
    <property type="entry name" value="30S RIBOSOMAL PROTEIN S18"/>
    <property type="match status" value="1"/>
</dbReference>
<dbReference type="GO" id="GO:0003735">
    <property type="term" value="F:structural constituent of ribosome"/>
    <property type="evidence" value="ECO:0007669"/>
    <property type="project" value="InterPro"/>
</dbReference>
<dbReference type="InterPro" id="IPR001648">
    <property type="entry name" value="Ribosomal_bS18"/>
</dbReference>
<gene>
    <name evidence="4 6" type="primary">rpsR</name>
    <name evidence="6" type="ORF">ENL39_01925</name>
</gene>
<evidence type="ECO:0000256" key="2">
    <source>
        <dbReference type="ARBA" id="ARBA00022980"/>
    </source>
</evidence>
<dbReference type="GO" id="GO:0070181">
    <property type="term" value="F:small ribosomal subunit rRNA binding"/>
    <property type="evidence" value="ECO:0007669"/>
    <property type="project" value="TreeGrafter"/>
</dbReference>
<name>A0A7V5HYE7_UNCAE</name>
<protein>
    <recommendedName>
        <fullName evidence="4">Small ribosomal subunit protein bS18</fullName>
    </recommendedName>
</protein>
<dbReference type="GO" id="GO:0022627">
    <property type="term" value="C:cytosolic small ribosomal subunit"/>
    <property type="evidence" value="ECO:0007669"/>
    <property type="project" value="TreeGrafter"/>
</dbReference>
<dbReference type="SUPFAM" id="SSF46911">
    <property type="entry name" value="Ribosomal protein S18"/>
    <property type="match status" value="1"/>
</dbReference>
<keyword evidence="2 4" id="KW-0689">Ribosomal protein</keyword>
<keyword evidence="4" id="KW-0694">RNA-binding</keyword>
<comment type="caution">
    <text evidence="6">The sequence shown here is derived from an EMBL/GenBank/DDBJ whole genome shotgun (WGS) entry which is preliminary data.</text>
</comment>
<dbReference type="PRINTS" id="PR00974">
    <property type="entry name" value="RIBOSOMALS18"/>
</dbReference>
<evidence type="ECO:0000256" key="3">
    <source>
        <dbReference type="ARBA" id="ARBA00023274"/>
    </source>
</evidence>
<dbReference type="Proteomes" id="UP000886070">
    <property type="component" value="Unassembled WGS sequence"/>
</dbReference>
<dbReference type="AlphaFoldDB" id="A0A7V5HYE7"/>
<keyword evidence="4" id="KW-0699">rRNA-binding</keyword>
<dbReference type="HAMAP" id="MF_00270">
    <property type="entry name" value="Ribosomal_bS18"/>
    <property type="match status" value="1"/>
</dbReference>
<comment type="similarity">
    <text evidence="1 4 5">Belongs to the bacterial ribosomal protein bS18 family.</text>
</comment>
<dbReference type="InterPro" id="IPR036870">
    <property type="entry name" value="Ribosomal_bS18_sf"/>
</dbReference>
<comment type="function">
    <text evidence="4">Binds as a heterodimer with protein bS6 to the central domain of the 16S rRNA, where it helps stabilize the platform of the 30S subunit.</text>
</comment>
<dbReference type="GO" id="GO:0006412">
    <property type="term" value="P:translation"/>
    <property type="evidence" value="ECO:0007669"/>
    <property type="project" value="UniProtKB-UniRule"/>
</dbReference>
<proteinExistence type="inferred from homology"/>
<evidence type="ECO:0000313" key="6">
    <source>
        <dbReference type="EMBL" id="HHF98228.1"/>
    </source>
</evidence>
<keyword evidence="3 4" id="KW-0687">Ribonucleoprotein</keyword>
<accession>A0A7V5HYE7</accession>
<evidence type="ECO:0000256" key="5">
    <source>
        <dbReference type="RuleBase" id="RU003910"/>
    </source>
</evidence>
<dbReference type="Gene3D" id="4.10.640.10">
    <property type="entry name" value="Ribosomal protein S18"/>
    <property type="match status" value="1"/>
</dbReference>
<dbReference type="NCBIfam" id="TIGR00165">
    <property type="entry name" value="S18"/>
    <property type="match status" value="1"/>
</dbReference>
<evidence type="ECO:0000256" key="1">
    <source>
        <dbReference type="ARBA" id="ARBA00005589"/>
    </source>
</evidence>
<dbReference type="PANTHER" id="PTHR13479:SF40">
    <property type="entry name" value="SMALL RIBOSOMAL SUBUNIT PROTEIN BS18M"/>
    <property type="match status" value="1"/>
</dbReference>